<evidence type="ECO:0000313" key="4">
    <source>
        <dbReference type="Proteomes" id="UP000184304"/>
    </source>
</evidence>
<dbReference type="OMA" id="DCIATPV"/>
<evidence type="ECO:0000313" key="3">
    <source>
        <dbReference type="EMBL" id="OJI83519.1"/>
    </source>
</evidence>
<feature type="transmembrane region" description="Helical" evidence="2">
    <location>
        <begin position="47"/>
        <end position="65"/>
    </location>
</feature>
<feature type="transmembrane region" description="Helical" evidence="2">
    <location>
        <begin position="330"/>
        <end position="350"/>
    </location>
</feature>
<keyword evidence="4" id="KW-1185">Reference proteome</keyword>
<dbReference type="EMBL" id="KV878203">
    <property type="protein sequence ID" value="OJI83519.1"/>
    <property type="molecule type" value="Genomic_DNA"/>
</dbReference>
<feature type="transmembrane region" description="Helical" evidence="2">
    <location>
        <begin position="357"/>
        <end position="379"/>
    </location>
</feature>
<dbReference type="PANTHER" id="PTHR35043:SF8">
    <property type="entry name" value="DUF4220 DOMAIN-CONTAINING PROTEIN"/>
    <property type="match status" value="1"/>
</dbReference>
<dbReference type="VEuPathDB" id="FungiDB:ASPTUDRAFT_42365"/>
<gene>
    <name evidence="3" type="ORF">ASPTUDRAFT_42365</name>
</gene>
<feature type="transmembrane region" description="Helical" evidence="2">
    <location>
        <begin position="86"/>
        <end position="105"/>
    </location>
</feature>
<evidence type="ECO:0000256" key="2">
    <source>
        <dbReference type="SAM" id="Phobius"/>
    </source>
</evidence>
<accession>A0A1L9N2K0</accession>
<dbReference type="OrthoDB" id="9451547at2759"/>
<keyword evidence="2" id="KW-1133">Transmembrane helix</keyword>
<keyword evidence="2" id="KW-0472">Membrane</keyword>
<proteinExistence type="predicted"/>
<evidence type="ECO:0000256" key="1">
    <source>
        <dbReference type="SAM" id="MobiDB-lite"/>
    </source>
</evidence>
<feature type="region of interest" description="Disordered" evidence="1">
    <location>
        <begin position="1"/>
        <end position="21"/>
    </location>
</feature>
<name>A0A1L9N2K0_ASPTC</name>
<sequence>MGSLSPPGRTDRQSSSVRAMLPMSTNSTSTTAIVDGWIDEPDGRGTWSILSSCLLTIVLCCWTAVMPNIPARSDRWYHGLRDRLHLASLGLLGPEFLLMLALGQWSSARASVKGFERLLTTKTTKRPRWTLTHAFYADMGGFLVDGPGTDRPFPVNAKQLQFLIEKGYVDYPMIGEDDINDRNKSDAFSRVIAVCQALWLLVNCAMRVAQGLALTTLELTTISFVVVFLVTSFCWRFKPSDISSTLTLDVNTDINIIREQHCPYPSQEWHETPLDFVCDDVSFCAVHWHYYTEILRKMHIPMFSRPMTAKPRDRIVSDNFPVTDLKADCIATPVLLVFGSMFMLAWNFHFPSPVEHLLWRIASIYNLVFTVIGGLHAGYCDKILLPREYKRRMVLPLSTIKTSTNPSRQRSFLRNLAAKLRNIDPYRNPKREVPLRVLFPTSVLCAAYCVGRAYVLTEDFIGLRSLPASAFQTVSWSDYVPHL</sequence>
<protein>
    <submittedName>
        <fullName evidence="3">Uncharacterized protein</fullName>
    </submittedName>
</protein>
<dbReference type="STRING" id="767770.A0A1L9N2K0"/>
<reference evidence="4" key="1">
    <citation type="journal article" date="2017" name="Genome Biol.">
        <title>Comparative genomics reveals high biological diversity and specific adaptations in the industrially and medically important fungal genus Aspergillus.</title>
        <authorList>
            <person name="de Vries R.P."/>
            <person name="Riley R."/>
            <person name="Wiebenga A."/>
            <person name="Aguilar-Osorio G."/>
            <person name="Amillis S."/>
            <person name="Uchima C.A."/>
            <person name="Anderluh G."/>
            <person name="Asadollahi M."/>
            <person name="Askin M."/>
            <person name="Barry K."/>
            <person name="Battaglia E."/>
            <person name="Bayram O."/>
            <person name="Benocci T."/>
            <person name="Braus-Stromeyer S.A."/>
            <person name="Caldana C."/>
            <person name="Canovas D."/>
            <person name="Cerqueira G.C."/>
            <person name="Chen F."/>
            <person name="Chen W."/>
            <person name="Choi C."/>
            <person name="Clum A."/>
            <person name="Dos Santos R.A."/>
            <person name="Damasio A.R."/>
            <person name="Diallinas G."/>
            <person name="Emri T."/>
            <person name="Fekete E."/>
            <person name="Flipphi M."/>
            <person name="Freyberg S."/>
            <person name="Gallo A."/>
            <person name="Gournas C."/>
            <person name="Habgood R."/>
            <person name="Hainaut M."/>
            <person name="Harispe M.L."/>
            <person name="Henrissat B."/>
            <person name="Hilden K.S."/>
            <person name="Hope R."/>
            <person name="Hossain A."/>
            <person name="Karabika E."/>
            <person name="Karaffa L."/>
            <person name="Karanyi Z."/>
            <person name="Krasevec N."/>
            <person name="Kuo A."/>
            <person name="Kusch H."/>
            <person name="LaButti K."/>
            <person name="Lagendijk E.L."/>
            <person name="Lapidus A."/>
            <person name="Levasseur A."/>
            <person name="Lindquist E."/>
            <person name="Lipzen A."/>
            <person name="Logrieco A.F."/>
            <person name="MacCabe A."/>
            <person name="Maekelae M.R."/>
            <person name="Malavazi I."/>
            <person name="Melin P."/>
            <person name="Meyer V."/>
            <person name="Mielnichuk N."/>
            <person name="Miskei M."/>
            <person name="Molnar A.P."/>
            <person name="Mule G."/>
            <person name="Ngan C.Y."/>
            <person name="Orejas M."/>
            <person name="Orosz E."/>
            <person name="Ouedraogo J.P."/>
            <person name="Overkamp K.M."/>
            <person name="Park H.-S."/>
            <person name="Perrone G."/>
            <person name="Piumi F."/>
            <person name="Punt P.J."/>
            <person name="Ram A.F."/>
            <person name="Ramon A."/>
            <person name="Rauscher S."/>
            <person name="Record E."/>
            <person name="Riano-Pachon D.M."/>
            <person name="Robert V."/>
            <person name="Roehrig J."/>
            <person name="Ruller R."/>
            <person name="Salamov A."/>
            <person name="Salih N.S."/>
            <person name="Samson R.A."/>
            <person name="Sandor E."/>
            <person name="Sanguinetti M."/>
            <person name="Schuetze T."/>
            <person name="Sepcic K."/>
            <person name="Shelest E."/>
            <person name="Sherlock G."/>
            <person name="Sophianopoulou V."/>
            <person name="Squina F.M."/>
            <person name="Sun H."/>
            <person name="Susca A."/>
            <person name="Todd R.B."/>
            <person name="Tsang A."/>
            <person name="Unkles S.E."/>
            <person name="van de Wiele N."/>
            <person name="van Rossen-Uffink D."/>
            <person name="Oliveira J.V."/>
            <person name="Vesth T.C."/>
            <person name="Visser J."/>
            <person name="Yu J.-H."/>
            <person name="Zhou M."/>
            <person name="Andersen M.R."/>
            <person name="Archer D.B."/>
            <person name="Baker S.E."/>
            <person name="Benoit I."/>
            <person name="Brakhage A.A."/>
            <person name="Braus G.H."/>
            <person name="Fischer R."/>
            <person name="Frisvad J.C."/>
            <person name="Goldman G.H."/>
            <person name="Houbraken J."/>
            <person name="Oakley B."/>
            <person name="Pocsi I."/>
            <person name="Scazzocchio C."/>
            <person name="Seiboth B."/>
            <person name="vanKuyk P.A."/>
            <person name="Wortman J."/>
            <person name="Dyer P.S."/>
            <person name="Grigoriev I.V."/>
        </authorList>
    </citation>
    <scope>NUCLEOTIDE SEQUENCE [LARGE SCALE GENOMIC DNA]</scope>
    <source>
        <strain evidence="4">CBS 134.48</strain>
    </source>
</reference>
<dbReference type="AlphaFoldDB" id="A0A1L9N2K0"/>
<organism evidence="3 4">
    <name type="scientific">Aspergillus tubingensis (strain CBS 134.48)</name>
    <dbReference type="NCBI Taxonomy" id="767770"/>
    <lineage>
        <taxon>Eukaryota</taxon>
        <taxon>Fungi</taxon>
        <taxon>Dikarya</taxon>
        <taxon>Ascomycota</taxon>
        <taxon>Pezizomycotina</taxon>
        <taxon>Eurotiomycetes</taxon>
        <taxon>Eurotiomycetidae</taxon>
        <taxon>Eurotiales</taxon>
        <taxon>Aspergillaceae</taxon>
        <taxon>Aspergillus</taxon>
        <taxon>Aspergillus subgen. Circumdati</taxon>
    </lineage>
</organism>
<feature type="transmembrane region" description="Helical" evidence="2">
    <location>
        <begin position="217"/>
        <end position="238"/>
    </location>
</feature>
<keyword evidence="2" id="KW-0812">Transmembrane</keyword>
<dbReference type="PANTHER" id="PTHR35043">
    <property type="entry name" value="TRANSCRIPTION FACTOR DOMAIN-CONTAINING PROTEIN"/>
    <property type="match status" value="1"/>
</dbReference>
<dbReference type="Proteomes" id="UP000184304">
    <property type="component" value="Unassembled WGS sequence"/>
</dbReference>